<protein>
    <recommendedName>
        <fullName evidence="2">SDR family NAD(P)-dependent oxidoreductase</fullName>
    </recommendedName>
</protein>
<proteinExistence type="predicted"/>
<organism evidence="1">
    <name type="scientific">marine metagenome</name>
    <dbReference type="NCBI Taxonomy" id="408172"/>
    <lineage>
        <taxon>unclassified sequences</taxon>
        <taxon>metagenomes</taxon>
        <taxon>ecological metagenomes</taxon>
    </lineage>
</organism>
<feature type="non-terminal residue" evidence="1">
    <location>
        <position position="56"/>
    </location>
</feature>
<dbReference type="Gene3D" id="3.40.50.720">
    <property type="entry name" value="NAD(P)-binding Rossmann-like Domain"/>
    <property type="match status" value="1"/>
</dbReference>
<evidence type="ECO:0008006" key="2">
    <source>
        <dbReference type="Google" id="ProtNLM"/>
    </source>
</evidence>
<dbReference type="EMBL" id="UINC01183264">
    <property type="protein sequence ID" value="SVD93933.1"/>
    <property type="molecule type" value="Genomic_DNA"/>
</dbReference>
<dbReference type="Pfam" id="PF00106">
    <property type="entry name" value="adh_short"/>
    <property type="match status" value="1"/>
</dbReference>
<dbReference type="SUPFAM" id="SSF51735">
    <property type="entry name" value="NAD(P)-binding Rossmann-fold domains"/>
    <property type="match status" value="1"/>
</dbReference>
<accession>A0A382ZEU2</accession>
<reference evidence="1" key="1">
    <citation type="submission" date="2018-05" db="EMBL/GenBank/DDBJ databases">
        <authorList>
            <person name="Lanie J.A."/>
            <person name="Ng W.-L."/>
            <person name="Kazmierczak K.M."/>
            <person name="Andrzejewski T.M."/>
            <person name="Davidsen T.M."/>
            <person name="Wayne K.J."/>
            <person name="Tettelin H."/>
            <person name="Glass J.I."/>
            <person name="Rusch D."/>
            <person name="Podicherti R."/>
            <person name="Tsui H.-C.T."/>
            <person name="Winkler M.E."/>
        </authorList>
    </citation>
    <scope>NUCLEOTIDE SEQUENCE</scope>
</reference>
<dbReference type="AlphaFoldDB" id="A0A382ZEU2"/>
<sequence length="56" mass="5487">MSVAIDLSGKDAIVTGASQGLGAATARALHAAGCRVALNHPGVKQTTADVETIAAE</sequence>
<name>A0A382ZEU2_9ZZZZ</name>
<dbReference type="InterPro" id="IPR036291">
    <property type="entry name" value="NAD(P)-bd_dom_sf"/>
</dbReference>
<gene>
    <name evidence="1" type="ORF">METZ01_LOCUS446787</name>
</gene>
<dbReference type="InterPro" id="IPR002347">
    <property type="entry name" value="SDR_fam"/>
</dbReference>
<evidence type="ECO:0000313" key="1">
    <source>
        <dbReference type="EMBL" id="SVD93933.1"/>
    </source>
</evidence>